<feature type="compositionally biased region" description="Basic and acidic residues" evidence="2">
    <location>
        <begin position="431"/>
        <end position="440"/>
    </location>
</feature>
<dbReference type="AlphaFoldDB" id="A0AAV0VAS1"/>
<organism evidence="3 4">
    <name type="scientific">Peronospora destructor</name>
    <dbReference type="NCBI Taxonomy" id="86335"/>
    <lineage>
        <taxon>Eukaryota</taxon>
        <taxon>Sar</taxon>
        <taxon>Stramenopiles</taxon>
        <taxon>Oomycota</taxon>
        <taxon>Peronosporomycetes</taxon>
        <taxon>Peronosporales</taxon>
        <taxon>Peronosporaceae</taxon>
        <taxon>Peronospora</taxon>
    </lineage>
</organism>
<sequence>MEDIRRAIREGRLLAARGLYECAKTMWKAALSAAYSMQDYAGMFVLSVNIGEACIWIATQSNTTCQVWSQLQEANENLEYALQLVDKCFLWNILAGHRALYQGVQRAKTLRRKAKKLLDKLQQIEGKQKTITQKKTVHVCTTCGMGDGDILLDENDGCYYCRKCYEEYYATVGKDAGIETAGEVVAIQAIDGLGEEEKNKFIAELCVDEEKEDDSADLVVIESSATVEPVEVTCVYSESKQAEEIDKGQTEKAELDRTRSGRVELGSLADFLAGTLKVEGTVKQPQIHHNDIRNDSLVLVAADPAGEEECIKEPLATTGDLQEVLNDASSATSSNGVPCEEGIWLLNEDTADKAREKCQYSIAQLLEIRKLSPCDCPEPLVASPVRDDGCTPTPVWNNVNNPQRKLNRKKPVRSAASYQHNNTDVAGASQAKERQKDGDTLRWPLG</sequence>
<feature type="region of interest" description="Disordered" evidence="2">
    <location>
        <begin position="389"/>
        <end position="446"/>
    </location>
</feature>
<name>A0AAV0VAS1_9STRA</name>
<evidence type="ECO:0000313" key="3">
    <source>
        <dbReference type="EMBL" id="CAI5745707.1"/>
    </source>
</evidence>
<feature type="coiled-coil region" evidence="1">
    <location>
        <begin position="104"/>
        <end position="134"/>
    </location>
</feature>
<keyword evidence="4" id="KW-1185">Reference proteome</keyword>
<feature type="compositionally biased region" description="Low complexity" evidence="2">
    <location>
        <begin position="391"/>
        <end position="402"/>
    </location>
</feature>
<evidence type="ECO:0000256" key="2">
    <source>
        <dbReference type="SAM" id="MobiDB-lite"/>
    </source>
</evidence>
<proteinExistence type="predicted"/>
<protein>
    <submittedName>
        <fullName evidence="3">Uncharacterized protein</fullName>
    </submittedName>
</protein>
<gene>
    <name evidence="3" type="ORF">PDE001_LOCUS10756</name>
</gene>
<dbReference type="EMBL" id="CANTFM010002309">
    <property type="protein sequence ID" value="CAI5745707.1"/>
    <property type="molecule type" value="Genomic_DNA"/>
</dbReference>
<accession>A0AAV0VAS1</accession>
<evidence type="ECO:0000313" key="4">
    <source>
        <dbReference type="Proteomes" id="UP001162029"/>
    </source>
</evidence>
<reference evidence="3" key="1">
    <citation type="submission" date="2022-12" db="EMBL/GenBank/DDBJ databases">
        <authorList>
            <person name="Webb A."/>
        </authorList>
    </citation>
    <scope>NUCLEOTIDE SEQUENCE</scope>
    <source>
        <strain evidence="3">Pd1</strain>
    </source>
</reference>
<keyword evidence="1" id="KW-0175">Coiled coil</keyword>
<evidence type="ECO:0000256" key="1">
    <source>
        <dbReference type="SAM" id="Coils"/>
    </source>
</evidence>
<dbReference type="Proteomes" id="UP001162029">
    <property type="component" value="Unassembled WGS sequence"/>
</dbReference>
<comment type="caution">
    <text evidence="3">The sequence shown here is derived from an EMBL/GenBank/DDBJ whole genome shotgun (WGS) entry which is preliminary data.</text>
</comment>